<reference evidence="1 2" key="1">
    <citation type="submission" date="2017-05" db="EMBL/GenBank/DDBJ databases">
        <title>Full genome sequence of Pseudorhodoplanes sinuspersici.</title>
        <authorList>
            <person name="Dastgheib S.M.M."/>
            <person name="Shavandi M."/>
            <person name="Tirandaz H."/>
        </authorList>
    </citation>
    <scope>NUCLEOTIDE SEQUENCE [LARGE SCALE GENOMIC DNA]</scope>
    <source>
        <strain evidence="1 2">RIPI110</strain>
    </source>
</reference>
<keyword evidence="2" id="KW-1185">Reference proteome</keyword>
<dbReference type="STRING" id="1235591.CAK95_18845"/>
<dbReference type="Proteomes" id="UP000194137">
    <property type="component" value="Chromosome"/>
</dbReference>
<proteinExistence type="predicted"/>
<evidence type="ECO:0000313" key="1">
    <source>
        <dbReference type="EMBL" id="ARQ00917.1"/>
    </source>
</evidence>
<dbReference type="OrthoDB" id="9809136at2"/>
<dbReference type="RefSeq" id="WP_086089311.1">
    <property type="nucleotide sequence ID" value="NZ_CP021112.1"/>
</dbReference>
<dbReference type="InterPro" id="IPR009964">
    <property type="entry name" value="DUF1491"/>
</dbReference>
<gene>
    <name evidence="1" type="ORF">CAK95_18845</name>
</gene>
<dbReference type="EMBL" id="CP021112">
    <property type="protein sequence ID" value="ARQ00917.1"/>
    <property type="molecule type" value="Genomic_DNA"/>
</dbReference>
<dbReference type="KEGG" id="psin:CAK95_18845"/>
<organism evidence="1 2">
    <name type="scientific">Pseudorhodoplanes sinuspersici</name>
    <dbReference type="NCBI Taxonomy" id="1235591"/>
    <lineage>
        <taxon>Bacteria</taxon>
        <taxon>Pseudomonadati</taxon>
        <taxon>Pseudomonadota</taxon>
        <taxon>Alphaproteobacteria</taxon>
        <taxon>Hyphomicrobiales</taxon>
        <taxon>Pseudorhodoplanes</taxon>
    </lineage>
</organism>
<protein>
    <submittedName>
        <fullName evidence="1">Uncharacterized protein</fullName>
    </submittedName>
</protein>
<dbReference type="AlphaFoldDB" id="A0A1W6ZU31"/>
<evidence type="ECO:0000313" key="2">
    <source>
        <dbReference type="Proteomes" id="UP000194137"/>
    </source>
</evidence>
<name>A0A1W6ZU31_9HYPH</name>
<sequence>MRLKSSIWVSAYIRRCMIEGAYAVVRRRGAEEAGAIFVKVDRLDGTSDLFGPAPQTEFDDAQPTDRAFMASLRDQPKPNDEIETYLGRQIKFDPDIWIVEVEDRNGRNFLERIVG</sequence>
<dbReference type="Pfam" id="PF07372">
    <property type="entry name" value="DUF1491"/>
    <property type="match status" value="1"/>
</dbReference>
<accession>A0A1W6ZU31</accession>
<dbReference type="Gene3D" id="3.40.1530.20">
    <property type="entry name" value="Protein of unknown function (DUF1491)"/>
    <property type="match status" value="1"/>
</dbReference>